<dbReference type="GO" id="GO:0003676">
    <property type="term" value="F:nucleic acid binding"/>
    <property type="evidence" value="ECO:0007669"/>
    <property type="project" value="InterPro"/>
</dbReference>
<comment type="cofactor">
    <cofactor evidence="1">
        <name>Zn(2+)</name>
        <dbReference type="ChEBI" id="CHEBI:29105"/>
    </cofactor>
</comment>
<evidence type="ECO:0000256" key="1">
    <source>
        <dbReference type="ARBA" id="ARBA00001947"/>
    </source>
</evidence>
<dbReference type="SUPFAM" id="SSF50447">
    <property type="entry name" value="Translation proteins"/>
    <property type="match status" value="1"/>
</dbReference>
<dbReference type="Gene3D" id="2.40.30.130">
    <property type="match status" value="1"/>
</dbReference>
<proteinExistence type="inferred from homology"/>
<gene>
    <name evidence="6" type="ORF">CAUS1442_LOCUS8786</name>
</gene>
<dbReference type="Pfam" id="PF07973">
    <property type="entry name" value="tRNA_SAD"/>
    <property type="match status" value="1"/>
</dbReference>
<name>A0A7R9ZP15_9STRA</name>
<dbReference type="SUPFAM" id="SSF55186">
    <property type="entry name" value="ThrRS/AlaRS common domain"/>
    <property type="match status" value="1"/>
</dbReference>
<organism evidence="6">
    <name type="scientific">Craspedostauros australis</name>
    <dbReference type="NCBI Taxonomy" id="1486917"/>
    <lineage>
        <taxon>Eukaryota</taxon>
        <taxon>Sar</taxon>
        <taxon>Stramenopiles</taxon>
        <taxon>Ochrophyta</taxon>
        <taxon>Bacillariophyta</taxon>
        <taxon>Bacillariophyceae</taxon>
        <taxon>Bacillariophycidae</taxon>
        <taxon>Naviculales</taxon>
        <taxon>Naviculaceae</taxon>
        <taxon>Craspedostauros</taxon>
    </lineage>
</organism>
<protein>
    <recommendedName>
        <fullName evidence="5">Alanyl-transfer RNA synthetases family profile domain-containing protein</fullName>
    </recommendedName>
</protein>
<dbReference type="InterPro" id="IPR012947">
    <property type="entry name" value="tRNA_SAD"/>
</dbReference>
<dbReference type="InterPro" id="IPR009000">
    <property type="entry name" value="Transl_B-barrel_sf"/>
</dbReference>
<comment type="subcellular location">
    <subcellularLocation>
        <location evidence="3">Cytoplasm</location>
    </subcellularLocation>
    <subcellularLocation>
        <location evidence="2">Plastid</location>
        <location evidence="2">Chloroplast</location>
    </subcellularLocation>
</comment>
<sequence length="287" mass="31195">MTNACVDVSPTEMIYMTYDGNFEMRCDAKILHTQAVEVEGDAADSDAQTVHVYLDRTVLHAQGGGQPTDIGTMKIETGASTVAVQVEKVTMDRSTGVALHRGKVMQSTAEAEDGVHASIDDVKVGDKVHVEVDADNRQILSECHTAGHVVDSAMARCGSVLPPSKAYHFLDGPYVEYKGKIPAEERNALLAKLKVAFQELVEEDICTKIAVLSKSDAEAVCNRVAENYFNMEDFDDDNVRIVTVAGWPCPCGGTHVRSTGNLKERKWGVTGLKCKKGVVRVKYGKDC</sequence>
<evidence type="ECO:0000256" key="3">
    <source>
        <dbReference type="ARBA" id="ARBA00004496"/>
    </source>
</evidence>
<feature type="domain" description="Alanyl-transfer RNA synthetases family profile" evidence="5">
    <location>
        <begin position="1"/>
        <end position="262"/>
    </location>
</feature>
<dbReference type="GO" id="GO:0004813">
    <property type="term" value="F:alanine-tRNA ligase activity"/>
    <property type="evidence" value="ECO:0007669"/>
    <property type="project" value="InterPro"/>
</dbReference>
<accession>A0A7R9ZP15</accession>
<dbReference type="GO" id="GO:0009507">
    <property type="term" value="C:chloroplast"/>
    <property type="evidence" value="ECO:0007669"/>
    <property type="project" value="UniProtKB-SubCell"/>
</dbReference>
<dbReference type="PROSITE" id="PS50860">
    <property type="entry name" value="AA_TRNA_LIGASE_II_ALA"/>
    <property type="match status" value="1"/>
</dbReference>
<evidence type="ECO:0000256" key="4">
    <source>
        <dbReference type="ARBA" id="ARBA00008429"/>
    </source>
</evidence>
<evidence type="ECO:0000256" key="2">
    <source>
        <dbReference type="ARBA" id="ARBA00004229"/>
    </source>
</evidence>
<dbReference type="Gene3D" id="3.30.980.10">
    <property type="entry name" value="Threonyl-trna Synthetase, Chain A, domain 2"/>
    <property type="match status" value="1"/>
</dbReference>
<dbReference type="AlphaFoldDB" id="A0A7R9ZP15"/>
<dbReference type="EMBL" id="HBEF01014026">
    <property type="protein sequence ID" value="CAD8336658.1"/>
    <property type="molecule type" value="Transcribed_RNA"/>
</dbReference>
<dbReference type="Pfam" id="PF01411">
    <property type="entry name" value="tRNA-synt_2c"/>
    <property type="match status" value="1"/>
</dbReference>
<dbReference type="InterPro" id="IPR018163">
    <property type="entry name" value="Thr/Ala-tRNA-synth_IIc_edit"/>
</dbReference>
<evidence type="ECO:0000259" key="5">
    <source>
        <dbReference type="PROSITE" id="PS50860"/>
    </source>
</evidence>
<comment type="similarity">
    <text evidence="4">Belongs to the class-II aminoacyl-tRNA synthetase family. Alax-L subfamily.</text>
</comment>
<evidence type="ECO:0000313" key="6">
    <source>
        <dbReference type="EMBL" id="CAD8336658.1"/>
    </source>
</evidence>
<dbReference type="InterPro" id="IPR018165">
    <property type="entry name" value="Ala-tRNA-synth_IIc_core"/>
</dbReference>
<dbReference type="PANTHER" id="PTHR43462">
    <property type="entry name" value="ALANYL-TRNA EDITING PROTEIN"/>
    <property type="match status" value="1"/>
</dbReference>
<dbReference type="PANTHER" id="PTHR43462:SF2">
    <property type="entry name" value="THREONYL AND ALANYL TRNA SYNTHETASE SECOND ADDITIONAL DOMAIN-CONTAINING PROTEIN"/>
    <property type="match status" value="1"/>
</dbReference>
<reference evidence="6" key="1">
    <citation type="submission" date="2021-01" db="EMBL/GenBank/DDBJ databases">
        <authorList>
            <person name="Corre E."/>
            <person name="Pelletier E."/>
            <person name="Niang G."/>
            <person name="Scheremetjew M."/>
            <person name="Finn R."/>
            <person name="Kale V."/>
            <person name="Holt S."/>
            <person name="Cochrane G."/>
            <person name="Meng A."/>
            <person name="Brown T."/>
            <person name="Cohen L."/>
        </authorList>
    </citation>
    <scope>NUCLEOTIDE SEQUENCE</scope>
    <source>
        <strain evidence="6">CCMP3328</strain>
    </source>
</reference>
<dbReference type="InterPro" id="IPR051335">
    <property type="entry name" value="Alanyl-tRNA_Editing_Enzymes"/>
</dbReference>
<dbReference type="GO" id="GO:0005524">
    <property type="term" value="F:ATP binding"/>
    <property type="evidence" value="ECO:0007669"/>
    <property type="project" value="InterPro"/>
</dbReference>
<dbReference type="InterPro" id="IPR018164">
    <property type="entry name" value="Ala-tRNA-synth_IIc_N"/>
</dbReference>
<dbReference type="GO" id="GO:0006419">
    <property type="term" value="P:alanyl-tRNA aminoacylation"/>
    <property type="evidence" value="ECO:0007669"/>
    <property type="project" value="InterPro"/>
</dbReference>